<evidence type="ECO:0000256" key="1">
    <source>
        <dbReference type="SAM" id="MobiDB-lite"/>
    </source>
</evidence>
<gene>
    <name evidence="3" type="primary">OJ1199_H01.128</name>
    <name evidence="2" type="ORF">P0453G03.11</name>
</gene>
<evidence type="ECO:0000313" key="4">
    <source>
        <dbReference type="Proteomes" id="UP000000763"/>
    </source>
</evidence>
<accession>Q7XIA4</accession>
<feature type="region of interest" description="Disordered" evidence="1">
    <location>
        <begin position="27"/>
        <end position="82"/>
    </location>
</feature>
<reference evidence="4" key="4">
    <citation type="journal article" date="2008" name="Nucleic Acids Res.">
        <title>The rice annotation project database (RAP-DB): 2008 update.</title>
        <authorList>
            <consortium name="The rice annotation project (RAP)"/>
        </authorList>
    </citation>
    <scope>GENOME REANNOTATION</scope>
    <source>
        <strain evidence="4">cv. Nipponbare</strain>
    </source>
</reference>
<organism evidence="2 4">
    <name type="scientific">Oryza sativa subsp. japonica</name>
    <name type="common">Rice</name>
    <dbReference type="NCBI Taxonomy" id="39947"/>
    <lineage>
        <taxon>Eukaryota</taxon>
        <taxon>Viridiplantae</taxon>
        <taxon>Streptophyta</taxon>
        <taxon>Embryophyta</taxon>
        <taxon>Tracheophyta</taxon>
        <taxon>Spermatophyta</taxon>
        <taxon>Magnoliopsida</taxon>
        <taxon>Liliopsida</taxon>
        <taxon>Poales</taxon>
        <taxon>Poaceae</taxon>
        <taxon>BOP clade</taxon>
        <taxon>Oryzoideae</taxon>
        <taxon>Oryzeae</taxon>
        <taxon>Oryzinae</taxon>
        <taxon>Oryza</taxon>
        <taxon>Oryza sativa</taxon>
    </lineage>
</organism>
<protein>
    <submittedName>
        <fullName evidence="2">Uncharacterized protein</fullName>
    </submittedName>
</protein>
<dbReference type="AlphaFoldDB" id="Q7XIA4"/>
<evidence type="ECO:0000313" key="2">
    <source>
        <dbReference type="EMBL" id="BAC79814.1"/>
    </source>
</evidence>
<dbReference type="Proteomes" id="UP000000763">
    <property type="component" value="Chromosome 7"/>
</dbReference>
<sequence length="82" mass="8940">MGVGGGVRGRVAPTRVLEEVGYADESAAPSSSAALHQWQSAGRMRRRAQLHRSTTKPPHAPFVKGWARREPAHGENYPSLDH</sequence>
<dbReference type="EMBL" id="AP004276">
    <property type="protein sequence ID" value="BAC79814.1"/>
    <property type="molecule type" value="Genomic_DNA"/>
</dbReference>
<name>Q7XIA4_ORYSJ</name>
<reference evidence="2" key="2">
    <citation type="submission" date="2001-10" db="EMBL/GenBank/DDBJ databases">
        <title>Oryza sativa nipponbare(GA3) genomic DNA, chromosome 7, PAC clone:P0453G03.</title>
        <authorList>
            <person name="Sasaki T."/>
            <person name="Matsumoto T."/>
            <person name="Yamamoto K."/>
        </authorList>
    </citation>
    <scope>NUCLEOTIDE SEQUENCE</scope>
</reference>
<evidence type="ECO:0000313" key="3">
    <source>
        <dbReference type="EMBL" id="BAD30483.1"/>
    </source>
</evidence>
<dbReference type="EMBL" id="AP004182">
    <property type="protein sequence ID" value="BAD30483.1"/>
    <property type="molecule type" value="Genomic_DNA"/>
</dbReference>
<proteinExistence type="predicted"/>
<reference evidence="4" key="3">
    <citation type="journal article" date="2005" name="Nature">
        <title>The map-based sequence of the rice genome.</title>
        <authorList>
            <consortium name="International rice genome sequencing project (IRGSP)"/>
            <person name="Matsumoto T."/>
            <person name="Wu J."/>
            <person name="Kanamori H."/>
            <person name="Katayose Y."/>
            <person name="Fujisawa M."/>
            <person name="Namiki N."/>
            <person name="Mizuno H."/>
            <person name="Yamamoto K."/>
            <person name="Antonio B.A."/>
            <person name="Baba T."/>
            <person name="Sakata K."/>
            <person name="Nagamura Y."/>
            <person name="Aoki H."/>
            <person name="Arikawa K."/>
            <person name="Arita K."/>
            <person name="Bito T."/>
            <person name="Chiden Y."/>
            <person name="Fujitsuka N."/>
            <person name="Fukunaka R."/>
            <person name="Hamada M."/>
            <person name="Harada C."/>
            <person name="Hayashi A."/>
            <person name="Hijishita S."/>
            <person name="Honda M."/>
            <person name="Hosokawa S."/>
            <person name="Ichikawa Y."/>
            <person name="Idonuma A."/>
            <person name="Iijima M."/>
            <person name="Ikeda M."/>
            <person name="Ikeno M."/>
            <person name="Ito K."/>
            <person name="Ito S."/>
            <person name="Ito T."/>
            <person name="Ito Y."/>
            <person name="Ito Y."/>
            <person name="Iwabuchi A."/>
            <person name="Kamiya K."/>
            <person name="Karasawa W."/>
            <person name="Kurita K."/>
            <person name="Katagiri S."/>
            <person name="Kikuta A."/>
            <person name="Kobayashi H."/>
            <person name="Kobayashi N."/>
            <person name="Machita K."/>
            <person name="Maehara T."/>
            <person name="Masukawa M."/>
            <person name="Mizubayashi T."/>
            <person name="Mukai Y."/>
            <person name="Nagasaki H."/>
            <person name="Nagata Y."/>
            <person name="Naito S."/>
            <person name="Nakashima M."/>
            <person name="Nakama Y."/>
            <person name="Nakamichi Y."/>
            <person name="Nakamura M."/>
            <person name="Meguro A."/>
            <person name="Negishi M."/>
            <person name="Ohta I."/>
            <person name="Ohta T."/>
            <person name="Okamoto M."/>
            <person name="Ono N."/>
            <person name="Saji S."/>
            <person name="Sakaguchi M."/>
            <person name="Sakai K."/>
            <person name="Shibata M."/>
            <person name="Shimokawa T."/>
            <person name="Song J."/>
            <person name="Takazaki Y."/>
            <person name="Terasawa K."/>
            <person name="Tsugane M."/>
            <person name="Tsuji K."/>
            <person name="Ueda S."/>
            <person name="Waki K."/>
            <person name="Yamagata H."/>
            <person name="Yamamoto M."/>
            <person name="Yamamoto S."/>
            <person name="Yamane H."/>
            <person name="Yoshiki S."/>
            <person name="Yoshihara R."/>
            <person name="Yukawa K."/>
            <person name="Zhong H."/>
            <person name="Yano M."/>
            <person name="Yuan Q."/>
            <person name="Ouyang S."/>
            <person name="Liu J."/>
            <person name="Jones K.M."/>
            <person name="Gansberger K."/>
            <person name="Moffat K."/>
            <person name="Hill J."/>
            <person name="Bera J."/>
            <person name="Fadrosh D."/>
            <person name="Jin S."/>
            <person name="Johri S."/>
            <person name="Kim M."/>
            <person name="Overton L."/>
            <person name="Reardon M."/>
            <person name="Tsitrin T."/>
            <person name="Vuong H."/>
            <person name="Weaver B."/>
            <person name="Ciecko A."/>
            <person name="Tallon L."/>
            <person name="Jackson J."/>
            <person name="Pai G."/>
            <person name="Aken S.V."/>
            <person name="Utterback T."/>
            <person name="Reidmuller S."/>
            <person name="Feldblyum T."/>
            <person name="Hsiao J."/>
            <person name="Zismann V."/>
            <person name="Iobst S."/>
            <person name="de Vazeille A.R."/>
            <person name="Buell C.R."/>
            <person name="Ying K."/>
            <person name="Li Y."/>
            <person name="Lu T."/>
            <person name="Huang Y."/>
            <person name="Zhao Q."/>
            <person name="Feng Q."/>
            <person name="Zhang L."/>
            <person name="Zhu J."/>
            <person name="Weng Q."/>
            <person name="Mu J."/>
            <person name="Lu Y."/>
            <person name="Fan D."/>
            <person name="Liu Y."/>
            <person name="Guan J."/>
            <person name="Zhang Y."/>
            <person name="Yu S."/>
            <person name="Liu X."/>
            <person name="Zhang Y."/>
            <person name="Hong G."/>
            <person name="Han B."/>
            <person name="Choisne N."/>
            <person name="Demange N."/>
            <person name="Orjeda G."/>
            <person name="Samain S."/>
            <person name="Cattolico L."/>
            <person name="Pelletier E."/>
            <person name="Couloux A."/>
            <person name="Segurens B."/>
            <person name="Wincker P."/>
            <person name="D'Hont A."/>
            <person name="Scarpelli C."/>
            <person name="Weissenbach J."/>
            <person name="Salanoubat M."/>
            <person name="Quetier F."/>
            <person name="Yu Y."/>
            <person name="Kim H.R."/>
            <person name="Rambo T."/>
            <person name="Currie J."/>
            <person name="Collura K."/>
            <person name="Luo M."/>
            <person name="Yang T."/>
            <person name="Ammiraju J.S.S."/>
            <person name="Engler F."/>
            <person name="Soderlund C."/>
            <person name="Wing R.A."/>
            <person name="Palmer L.E."/>
            <person name="de la Bastide M."/>
            <person name="Spiegel L."/>
            <person name="Nascimento L."/>
            <person name="Zutavern T."/>
            <person name="O'Shaughnessy A."/>
            <person name="Dike S."/>
            <person name="Dedhia N."/>
            <person name="Preston R."/>
            <person name="Balija V."/>
            <person name="McCombie W.R."/>
            <person name="Chow T."/>
            <person name="Chen H."/>
            <person name="Chung M."/>
            <person name="Chen C."/>
            <person name="Shaw J."/>
            <person name="Wu H."/>
            <person name="Hsiao K."/>
            <person name="Chao Y."/>
            <person name="Chu M."/>
            <person name="Cheng C."/>
            <person name="Hour A."/>
            <person name="Lee P."/>
            <person name="Lin S."/>
            <person name="Lin Y."/>
            <person name="Liou J."/>
            <person name="Liu S."/>
            <person name="Hsing Y."/>
            <person name="Raghuvanshi S."/>
            <person name="Mohanty A."/>
            <person name="Bharti A.K."/>
            <person name="Gaur A."/>
            <person name="Gupta V."/>
            <person name="Kumar D."/>
            <person name="Ravi V."/>
            <person name="Vij S."/>
            <person name="Kapur A."/>
            <person name="Khurana P."/>
            <person name="Khurana P."/>
            <person name="Khurana J.P."/>
            <person name="Tyagi A.K."/>
            <person name="Gaikwad K."/>
            <person name="Singh A."/>
            <person name="Dalal V."/>
            <person name="Srivastava S."/>
            <person name="Dixit A."/>
            <person name="Pal A.K."/>
            <person name="Ghazi I.A."/>
            <person name="Yadav M."/>
            <person name="Pandit A."/>
            <person name="Bhargava A."/>
            <person name="Sureshbabu K."/>
            <person name="Batra K."/>
            <person name="Sharma T.R."/>
            <person name="Mohapatra T."/>
            <person name="Singh N.K."/>
            <person name="Messing J."/>
            <person name="Nelson A.B."/>
            <person name="Fuks G."/>
            <person name="Kavchok S."/>
            <person name="Keizer G."/>
            <person name="Linton E."/>
            <person name="Llaca V."/>
            <person name="Song R."/>
            <person name="Tanyolac B."/>
            <person name="Young S."/>
            <person name="Ho-Il K."/>
            <person name="Hahn J.H."/>
            <person name="Sangsakoo G."/>
            <person name="Vanavichit A."/>
            <person name="de Mattos Luiz.A.T."/>
            <person name="Zimmer P.D."/>
            <person name="Malone G."/>
            <person name="Dellagostin O."/>
            <person name="de Oliveira A.C."/>
            <person name="Bevan M."/>
            <person name="Bancroft I."/>
            <person name="Minx P."/>
            <person name="Cordum H."/>
            <person name="Wilson R."/>
            <person name="Cheng Z."/>
            <person name="Jin W."/>
            <person name="Jiang J."/>
            <person name="Leong S.A."/>
            <person name="Iwama H."/>
            <person name="Gojobori T."/>
            <person name="Itoh T."/>
            <person name="Niimura Y."/>
            <person name="Fujii Y."/>
            <person name="Habara T."/>
            <person name="Sakai H."/>
            <person name="Sato Y."/>
            <person name="Wilson G."/>
            <person name="Kumar K."/>
            <person name="McCouch S."/>
            <person name="Juretic N."/>
            <person name="Hoen D."/>
            <person name="Wright S."/>
            <person name="Bruskiewich R."/>
            <person name="Bureau T."/>
            <person name="Miyao A."/>
            <person name="Hirochika H."/>
            <person name="Nishikawa T."/>
            <person name="Kadowaki K."/>
            <person name="Sugiura M."/>
            <person name="Burr B."/>
            <person name="Sasaki T."/>
        </authorList>
    </citation>
    <scope>NUCLEOTIDE SEQUENCE [LARGE SCALE GENOMIC DNA]</scope>
    <source>
        <strain evidence="4">cv. Nipponbare</strain>
    </source>
</reference>
<feature type="compositionally biased region" description="Basic residues" evidence="1">
    <location>
        <begin position="43"/>
        <end position="54"/>
    </location>
</feature>
<reference evidence="3" key="1">
    <citation type="submission" date="2001-09" db="EMBL/GenBank/DDBJ databases">
        <title>Oryza sativa nipponbare(GA3) genomic DNA, chromosome 7, BAC clone:OJ1199_H01.</title>
        <authorList>
            <person name="Sasaki T."/>
            <person name="Matsumoto T."/>
            <person name="Yamamoto K."/>
        </authorList>
    </citation>
    <scope>NUCLEOTIDE SEQUENCE</scope>
</reference>